<keyword evidence="1" id="KW-0677">Repeat</keyword>
<accession>K9VVC9</accession>
<dbReference type="InterPro" id="IPR051685">
    <property type="entry name" value="Ycf3/AcsC/BcsC/TPR_MFPF"/>
</dbReference>
<dbReference type="SUPFAM" id="SSF48452">
    <property type="entry name" value="TPR-like"/>
    <property type="match status" value="1"/>
</dbReference>
<gene>
    <name evidence="4" type="ORF">Cri9333_0496</name>
</gene>
<dbReference type="InterPro" id="IPR013105">
    <property type="entry name" value="TPR_2"/>
</dbReference>
<evidence type="ECO:0000313" key="4">
    <source>
        <dbReference type="EMBL" id="AFZ11457.1"/>
    </source>
</evidence>
<evidence type="ECO:0000313" key="5">
    <source>
        <dbReference type="Proteomes" id="UP000010472"/>
    </source>
</evidence>
<reference evidence="4 5" key="1">
    <citation type="submission" date="2012-06" db="EMBL/GenBank/DDBJ databases">
        <title>Finished chromosome of genome of Crinalium epipsammum PCC 9333.</title>
        <authorList>
            <consortium name="US DOE Joint Genome Institute"/>
            <person name="Gugger M."/>
            <person name="Coursin T."/>
            <person name="Rippka R."/>
            <person name="Tandeau De Marsac N."/>
            <person name="Huntemann M."/>
            <person name="Wei C.-L."/>
            <person name="Han J."/>
            <person name="Detter J.C."/>
            <person name="Han C."/>
            <person name="Tapia R."/>
            <person name="Davenport K."/>
            <person name="Daligault H."/>
            <person name="Erkkila T."/>
            <person name="Gu W."/>
            <person name="Munk A.C.C."/>
            <person name="Teshima H."/>
            <person name="Xu Y."/>
            <person name="Chain P."/>
            <person name="Chen A."/>
            <person name="Krypides N."/>
            <person name="Mavromatis K."/>
            <person name="Markowitz V."/>
            <person name="Szeto E."/>
            <person name="Ivanova N."/>
            <person name="Mikhailova N."/>
            <person name="Ovchinnikova G."/>
            <person name="Pagani I."/>
            <person name="Pati A."/>
            <person name="Goodwin L."/>
            <person name="Peters L."/>
            <person name="Pitluck S."/>
            <person name="Woyke T."/>
            <person name="Kerfeld C."/>
        </authorList>
    </citation>
    <scope>NUCLEOTIDE SEQUENCE [LARGE SCALE GENOMIC DNA]</scope>
    <source>
        <strain evidence="4 5">PCC 9333</strain>
    </source>
</reference>
<dbReference type="PANTHER" id="PTHR44943:SF8">
    <property type="entry name" value="TPR REPEAT-CONTAINING PROTEIN MJ0263"/>
    <property type="match status" value="1"/>
</dbReference>
<dbReference type="PANTHER" id="PTHR44943">
    <property type="entry name" value="CELLULOSE SYNTHASE OPERON PROTEIN C"/>
    <property type="match status" value="1"/>
</dbReference>
<dbReference type="STRING" id="1173022.Cri9333_0496"/>
<dbReference type="HOGENOM" id="CLU_586253_0_0_3"/>
<dbReference type="InterPro" id="IPR011990">
    <property type="entry name" value="TPR-like_helical_dom_sf"/>
</dbReference>
<evidence type="ECO:0000256" key="1">
    <source>
        <dbReference type="ARBA" id="ARBA00022737"/>
    </source>
</evidence>
<sequence>MDQLSNLDINSVLNQFKLANAWQIRGKFEEAFLRYQQILELQPGYMPAYQQLGNLMLKQRRMDEALEYYEQALALDFEATNLSFYYQCLGLPKQHPAPSIKCENVFFGKKKSNALSTGKINLGSQKVFGYHRSGWSFAIQSLSSLHNPQGVLFDGCLENQFLFQQNRIAKRSPRILAKMRVDGVFESLATCEEKKIIPYEKPWVGFLHNPHSMPIWFSYQTSPQKLFEKEVWQASLPHCIGLYALSEYYAEWLKKHTGKPVSVLTHPTEIPDKQFDFDQFLTNPQKKVVQIGWWLRKLHSIYQLPLAQDNPLNYQKVRLGFLFESGEAVFDQLMQREARIYKIQVDESYLANTTVIQHIPDDQYDNLLSKNIGFVDLYDSSANNAIIECIARATPLLVNPLPAVKEYLGEDYPMYFNTLEEAAEKALDTSLILETHEYLKSCETRQKLSAEYFLDSFCNSEVYQLI</sequence>
<dbReference type="PROSITE" id="PS50005">
    <property type="entry name" value="TPR"/>
    <property type="match status" value="2"/>
</dbReference>
<dbReference type="SMART" id="SM00028">
    <property type="entry name" value="TPR"/>
    <property type="match status" value="2"/>
</dbReference>
<dbReference type="KEGG" id="cep:Cri9333_0496"/>
<dbReference type="RefSeq" id="WP_015201593.1">
    <property type="nucleotide sequence ID" value="NC_019753.1"/>
</dbReference>
<dbReference type="Proteomes" id="UP000010472">
    <property type="component" value="Chromosome"/>
</dbReference>
<dbReference type="InterPro" id="IPR019734">
    <property type="entry name" value="TPR_rpt"/>
</dbReference>
<organism evidence="4 5">
    <name type="scientific">Crinalium epipsammum PCC 9333</name>
    <dbReference type="NCBI Taxonomy" id="1173022"/>
    <lineage>
        <taxon>Bacteria</taxon>
        <taxon>Bacillati</taxon>
        <taxon>Cyanobacteriota</taxon>
        <taxon>Cyanophyceae</taxon>
        <taxon>Gomontiellales</taxon>
        <taxon>Gomontiellaceae</taxon>
        <taxon>Crinalium</taxon>
    </lineage>
</organism>
<dbReference type="Gene3D" id="1.25.40.10">
    <property type="entry name" value="Tetratricopeptide repeat domain"/>
    <property type="match status" value="1"/>
</dbReference>
<evidence type="ECO:0000256" key="3">
    <source>
        <dbReference type="PROSITE-ProRule" id="PRU00339"/>
    </source>
</evidence>
<dbReference type="eggNOG" id="COG0457">
    <property type="taxonomic scope" value="Bacteria"/>
</dbReference>
<feature type="repeat" description="TPR" evidence="3">
    <location>
        <begin position="46"/>
        <end position="79"/>
    </location>
</feature>
<protein>
    <submittedName>
        <fullName evidence="4">Tetratricopeptide TPR_2 repeat-containing protein</fullName>
    </submittedName>
</protein>
<proteinExistence type="predicted"/>
<dbReference type="AlphaFoldDB" id="K9VVC9"/>
<feature type="repeat" description="TPR" evidence="3">
    <location>
        <begin position="12"/>
        <end position="45"/>
    </location>
</feature>
<dbReference type="Pfam" id="PF07719">
    <property type="entry name" value="TPR_2"/>
    <property type="match status" value="1"/>
</dbReference>
<evidence type="ECO:0000256" key="2">
    <source>
        <dbReference type="ARBA" id="ARBA00022803"/>
    </source>
</evidence>
<keyword evidence="5" id="KW-1185">Reference proteome</keyword>
<dbReference type="PROSITE" id="PS50293">
    <property type="entry name" value="TPR_REGION"/>
    <property type="match status" value="1"/>
</dbReference>
<dbReference type="EMBL" id="CP003620">
    <property type="protein sequence ID" value="AFZ11457.1"/>
    <property type="molecule type" value="Genomic_DNA"/>
</dbReference>
<dbReference type="PATRIC" id="fig|1173022.3.peg.531"/>
<name>K9VVC9_9CYAN</name>
<dbReference type="OrthoDB" id="456017at2"/>
<keyword evidence="2 3" id="KW-0802">TPR repeat</keyword>